<reference evidence="3 4" key="1">
    <citation type="submission" date="2018-02" db="EMBL/GenBank/DDBJ databases">
        <title>Comparative genomes isolates from brazilian mangrove.</title>
        <authorList>
            <person name="Araujo J.E."/>
            <person name="Taketani R.G."/>
            <person name="Silva M.C.P."/>
            <person name="Loureco M.V."/>
            <person name="Andreote F.D."/>
        </authorList>
    </citation>
    <scope>NUCLEOTIDE SEQUENCE [LARGE SCALE GENOMIC DNA]</scope>
    <source>
        <strain evidence="3 4">HEX-2 MGV</strain>
    </source>
</reference>
<dbReference type="EMBL" id="PUIA01000076">
    <property type="protein sequence ID" value="PQO25602.1"/>
    <property type="molecule type" value="Genomic_DNA"/>
</dbReference>
<dbReference type="AlphaFoldDB" id="A0A2S8F0A4"/>
<dbReference type="GO" id="GO:0003677">
    <property type="term" value="F:DNA binding"/>
    <property type="evidence" value="ECO:0007669"/>
    <property type="project" value="InterPro"/>
</dbReference>
<evidence type="ECO:0000256" key="1">
    <source>
        <dbReference type="SAM" id="MobiDB-lite"/>
    </source>
</evidence>
<dbReference type="InterPro" id="IPR002559">
    <property type="entry name" value="Transposase_11"/>
</dbReference>
<feature type="region of interest" description="Disordered" evidence="1">
    <location>
        <begin position="1"/>
        <end position="29"/>
    </location>
</feature>
<protein>
    <recommendedName>
        <fullName evidence="2">Transposase IS4-like domain-containing protein</fullName>
    </recommendedName>
</protein>
<dbReference type="GO" id="GO:0004803">
    <property type="term" value="F:transposase activity"/>
    <property type="evidence" value="ECO:0007669"/>
    <property type="project" value="InterPro"/>
</dbReference>
<feature type="domain" description="Transposase IS4-like" evidence="2">
    <location>
        <begin position="14"/>
        <end position="190"/>
    </location>
</feature>
<evidence type="ECO:0000313" key="3">
    <source>
        <dbReference type="EMBL" id="PQO25602.1"/>
    </source>
</evidence>
<evidence type="ECO:0000313" key="4">
    <source>
        <dbReference type="Proteomes" id="UP000240009"/>
    </source>
</evidence>
<dbReference type="PANTHER" id="PTHR33408">
    <property type="entry name" value="TRANSPOSASE"/>
    <property type="match status" value="1"/>
</dbReference>
<gene>
    <name evidence="3" type="ORF">C5Y96_23745</name>
</gene>
<sequence>MERREKGSGKNARASTTDPEARKMKMGDGGFRPAFNVQFATTTETGVIVGVDVTQEGTDGGQLLPMYEQIAQRYQQHPQEYLADGGFVNLAAITHLEANGTATYLPIVDEAKKREKGQDPHAPVKGDSEGVKAWRARMGTENAKAIYKNRASSAELSNASCRNRGLWSFNVRGQIKAKSVALWHAIVHNFHRLLDLTRKATAAT</sequence>
<dbReference type="GO" id="GO:0006313">
    <property type="term" value="P:DNA transposition"/>
    <property type="evidence" value="ECO:0007669"/>
    <property type="project" value="InterPro"/>
</dbReference>
<dbReference type="Proteomes" id="UP000240009">
    <property type="component" value="Unassembled WGS sequence"/>
</dbReference>
<evidence type="ECO:0000259" key="2">
    <source>
        <dbReference type="Pfam" id="PF01609"/>
    </source>
</evidence>
<organism evidence="3 4">
    <name type="scientific">Blastopirellula marina</name>
    <dbReference type="NCBI Taxonomy" id="124"/>
    <lineage>
        <taxon>Bacteria</taxon>
        <taxon>Pseudomonadati</taxon>
        <taxon>Planctomycetota</taxon>
        <taxon>Planctomycetia</taxon>
        <taxon>Pirellulales</taxon>
        <taxon>Pirellulaceae</taxon>
        <taxon>Blastopirellula</taxon>
    </lineage>
</organism>
<accession>A0A2S8F0A4</accession>
<name>A0A2S8F0A4_9BACT</name>
<proteinExistence type="predicted"/>
<dbReference type="Pfam" id="PF01609">
    <property type="entry name" value="DDE_Tnp_1"/>
    <property type="match status" value="1"/>
</dbReference>
<comment type="caution">
    <text evidence="3">The sequence shown here is derived from an EMBL/GenBank/DDBJ whole genome shotgun (WGS) entry which is preliminary data.</text>
</comment>